<accession>A0A2Z7BCF5</accession>
<dbReference type="AlphaFoldDB" id="A0A2Z7BCF5"/>
<proteinExistence type="predicted"/>
<reference evidence="2 3" key="1">
    <citation type="journal article" date="2015" name="Proc. Natl. Acad. Sci. U.S.A.">
        <title>The resurrection genome of Boea hygrometrica: A blueprint for survival of dehydration.</title>
        <authorList>
            <person name="Xiao L."/>
            <person name="Yang G."/>
            <person name="Zhang L."/>
            <person name="Yang X."/>
            <person name="Zhao S."/>
            <person name="Ji Z."/>
            <person name="Zhou Q."/>
            <person name="Hu M."/>
            <person name="Wang Y."/>
            <person name="Chen M."/>
            <person name="Xu Y."/>
            <person name="Jin H."/>
            <person name="Xiao X."/>
            <person name="Hu G."/>
            <person name="Bao F."/>
            <person name="Hu Y."/>
            <person name="Wan P."/>
            <person name="Li L."/>
            <person name="Deng X."/>
            <person name="Kuang T."/>
            <person name="Xiang C."/>
            <person name="Zhu J.K."/>
            <person name="Oliver M.J."/>
            <person name="He Y."/>
        </authorList>
    </citation>
    <scope>NUCLEOTIDE SEQUENCE [LARGE SCALE GENOMIC DNA]</scope>
    <source>
        <strain evidence="3">cv. XS01</strain>
    </source>
</reference>
<gene>
    <name evidence="2" type="ORF">F511_03769</name>
</gene>
<feature type="compositionally biased region" description="Basic and acidic residues" evidence="1">
    <location>
        <begin position="125"/>
        <end position="138"/>
    </location>
</feature>
<sequence>MTSAISADSYLESAMMTTAVMSSQSVVDKKRKSWISDDDVSSDVITISSELQYIQSLATVQPVDAEGFCVDDNQQVHLLRETSRRELQDNQSLGNPVASYSVSSRRLQCFAYPVDRKSRRRKSRRSEELQTRRKESNAKKQRKQPDAVVEDTTSSEAVDELYYEDSLKLDVNC</sequence>
<dbReference type="Proteomes" id="UP000250235">
    <property type="component" value="Unassembled WGS sequence"/>
</dbReference>
<dbReference type="EMBL" id="KV009368">
    <property type="protein sequence ID" value="KZV29484.1"/>
    <property type="molecule type" value="Genomic_DNA"/>
</dbReference>
<protein>
    <submittedName>
        <fullName evidence="2">Uncharacterized protein</fullName>
    </submittedName>
</protein>
<keyword evidence="3" id="KW-1185">Reference proteome</keyword>
<name>A0A2Z7BCF5_9LAMI</name>
<evidence type="ECO:0000256" key="1">
    <source>
        <dbReference type="SAM" id="MobiDB-lite"/>
    </source>
</evidence>
<evidence type="ECO:0000313" key="2">
    <source>
        <dbReference type="EMBL" id="KZV29484.1"/>
    </source>
</evidence>
<evidence type="ECO:0000313" key="3">
    <source>
        <dbReference type="Proteomes" id="UP000250235"/>
    </source>
</evidence>
<organism evidence="2 3">
    <name type="scientific">Dorcoceras hygrometricum</name>
    <dbReference type="NCBI Taxonomy" id="472368"/>
    <lineage>
        <taxon>Eukaryota</taxon>
        <taxon>Viridiplantae</taxon>
        <taxon>Streptophyta</taxon>
        <taxon>Embryophyta</taxon>
        <taxon>Tracheophyta</taxon>
        <taxon>Spermatophyta</taxon>
        <taxon>Magnoliopsida</taxon>
        <taxon>eudicotyledons</taxon>
        <taxon>Gunneridae</taxon>
        <taxon>Pentapetalae</taxon>
        <taxon>asterids</taxon>
        <taxon>lamiids</taxon>
        <taxon>Lamiales</taxon>
        <taxon>Gesneriaceae</taxon>
        <taxon>Didymocarpoideae</taxon>
        <taxon>Trichosporeae</taxon>
        <taxon>Loxocarpinae</taxon>
        <taxon>Dorcoceras</taxon>
    </lineage>
</organism>
<feature type="region of interest" description="Disordered" evidence="1">
    <location>
        <begin position="117"/>
        <end position="156"/>
    </location>
</feature>